<feature type="signal peptide" evidence="1">
    <location>
        <begin position="1"/>
        <end position="31"/>
    </location>
</feature>
<evidence type="ECO:0000256" key="1">
    <source>
        <dbReference type="SAM" id="SignalP"/>
    </source>
</evidence>
<comment type="caution">
    <text evidence="2">The sequence shown here is derived from an EMBL/GenBank/DDBJ whole genome shotgun (WGS) entry which is preliminary data.</text>
</comment>
<gene>
    <name evidence="2" type="ORF">DFR48_102103</name>
</gene>
<dbReference type="AlphaFoldDB" id="A0A6I7HRN4"/>
<protein>
    <submittedName>
        <fullName evidence="2">Uncharacterized protein (TIGR02301 family)</fullName>
    </submittedName>
</protein>
<reference evidence="2 3" key="1">
    <citation type="submission" date="2018-07" db="EMBL/GenBank/DDBJ databases">
        <title>Genomic Encyclopedia of Type Strains, Phase IV (KMG-IV): sequencing the most valuable type-strain genomes for metagenomic binning, comparative biology and taxonomic classification.</title>
        <authorList>
            <person name="Goeker M."/>
        </authorList>
    </citation>
    <scope>NUCLEOTIDE SEQUENCE [LARGE SCALE GENOMIC DNA]</scope>
    <source>
        <strain evidence="2 3">DSM 25528</strain>
    </source>
</reference>
<dbReference type="EMBL" id="QPIX01000002">
    <property type="protein sequence ID" value="RCW27619.1"/>
    <property type="molecule type" value="Genomic_DNA"/>
</dbReference>
<sequence length="146" mass="15905">MTADIKARSRVSATMATALLVALLGALPAAAQEASPPPPVEQQEKPAPYDAQLIRLSEIIGAVQYLRNLCGNSSEPEWRRQMEKLIEIETAGAPKRRERMVAAYNRGYRSFASVYTTCTPSAATAAERYRAEGATLAMEIATRYGN</sequence>
<proteinExistence type="predicted"/>
<name>A0A6I7HRN4_9HYPH</name>
<organism evidence="2 3">
    <name type="scientific">Ciceribacter lividus</name>
    <dbReference type="NCBI Taxonomy" id="1197950"/>
    <lineage>
        <taxon>Bacteria</taxon>
        <taxon>Pseudomonadati</taxon>
        <taxon>Pseudomonadota</taxon>
        <taxon>Alphaproteobacteria</taxon>
        <taxon>Hyphomicrobiales</taxon>
        <taxon>Rhizobiaceae</taxon>
        <taxon>Ciceribacter</taxon>
    </lineage>
</organism>
<evidence type="ECO:0000313" key="3">
    <source>
        <dbReference type="Proteomes" id="UP000252582"/>
    </source>
</evidence>
<keyword evidence="1" id="KW-0732">Signal</keyword>
<feature type="chain" id="PRO_5026138961" evidence="1">
    <location>
        <begin position="32"/>
        <end position="146"/>
    </location>
</feature>
<dbReference type="Pfam" id="PF09539">
    <property type="entry name" value="DUF2385"/>
    <property type="match status" value="1"/>
</dbReference>
<dbReference type="Proteomes" id="UP000252582">
    <property type="component" value="Unassembled WGS sequence"/>
</dbReference>
<evidence type="ECO:0000313" key="2">
    <source>
        <dbReference type="EMBL" id="RCW27619.1"/>
    </source>
</evidence>
<dbReference type="NCBIfam" id="TIGR02301">
    <property type="entry name" value="TIGR02301 family protein"/>
    <property type="match status" value="1"/>
</dbReference>
<dbReference type="RefSeq" id="WP_114361942.1">
    <property type="nucleotide sequence ID" value="NZ_QPIX01000002.1"/>
</dbReference>
<keyword evidence="3" id="KW-1185">Reference proteome</keyword>
<accession>A0A6I7HRN4</accession>
<dbReference type="InterPro" id="IPR012645">
    <property type="entry name" value="CHP02301"/>
</dbReference>